<keyword evidence="4" id="KW-1185">Reference proteome</keyword>
<evidence type="ECO:0000313" key="4">
    <source>
        <dbReference type="Proteomes" id="UP000070675"/>
    </source>
</evidence>
<dbReference type="Pfam" id="PF19279">
    <property type="entry name" value="YegS_C"/>
    <property type="match status" value="1"/>
</dbReference>
<dbReference type="PATRIC" id="fig|1393034.3.peg.691"/>
<dbReference type="AlphaFoldDB" id="A0A133XV50"/>
<keyword evidence="3" id="KW-0808">Transferase</keyword>
<dbReference type="GO" id="GO:0016301">
    <property type="term" value="F:kinase activity"/>
    <property type="evidence" value="ECO:0007669"/>
    <property type="project" value="UniProtKB-KW"/>
</dbReference>
<evidence type="ECO:0000259" key="2">
    <source>
        <dbReference type="Pfam" id="PF19279"/>
    </source>
</evidence>
<feature type="domain" description="DAGKc" evidence="1">
    <location>
        <begin position="26"/>
        <end position="143"/>
    </location>
</feature>
<dbReference type="InterPro" id="IPR001206">
    <property type="entry name" value="Diacylglycerol_kinase_cat_dom"/>
</dbReference>
<keyword evidence="3" id="KW-0418">Kinase</keyword>
<feature type="domain" description="YegS/DAGK C-terminal" evidence="2">
    <location>
        <begin position="164"/>
        <end position="304"/>
    </location>
</feature>
<reference evidence="4" key="1">
    <citation type="submission" date="2016-01" db="EMBL/GenBank/DDBJ databases">
        <authorList>
            <person name="Mitreva M."/>
            <person name="Pepin K.H."/>
            <person name="Mihindukulasuriya K.A."/>
            <person name="Fulton R."/>
            <person name="Fronick C."/>
            <person name="O'Laughlin M."/>
            <person name="Miner T."/>
            <person name="Herter B."/>
            <person name="Rosa B.A."/>
            <person name="Cordes M."/>
            <person name="Tomlinson C."/>
            <person name="Wollam A."/>
            <person name="Palsikar V.B."/>
            <person name="Mardis E.R."/>
            <person name="Wilson R.K."/>
        </authorList>
    </citation>
    <scope>NUCLEOTIDE SEQUENCE [LARGE SCALE GENOMIC DNA]</scope>
    <source>
        <strain evidence="4">DNF00019</strain>
    </source>
</reference>
<dbReference type="STRING" id="1393034.HMPREF3192_00715"/>
<dbReference type="InterPro" id="IPR016064">
    <property type="entry name" value="NAD/diacylglycerol_kinase_sf"/>
</dbReference>
<dbReference type="EMBL" id="LSCR01000011">
    <property type="protein sequence ID" value="KXB34820.1"/>
    <property type="molecule type" value="Genomic_DNA"/>
</dbReference>
<gene>
    <name evidence="3" type="ORF">HMPREF3192_00715</name>
</gene>
<name>A0A133XV50_9ACTN</name>
<evidence type="ECO:0000259" key="1">
    <source>
        <dbReference type="Pfam" id="PF00781"/>
    </source>
</evidence>
<dbReference type="Proteomes" id="UP000070675">
    <property type="component" value="Unassembled WGS sequence"/>
</dbReference>
<dbReference type="Pfam" id="PF00781">
    <property type="entry name" value="DAGK_cat"/>
    <property type="match status" value="1"/>
</dbReference>
<dbReference type="Gene3D" id="3.40.50.10330">
    <property type="entry name" value="Probable inorganic polyphosphate/atp-NAD kinase, domain 1"/>
    <property type="match status" value="1"/>
</dbReference>
<protein>
    <submittedName>
        <fullName evidence="3">Diacylglycerol kinase catalytic domain protein</fullName>
    </submittedName>
</protein>
<dbReference type="InterPro" id="IPR017438">
    <property type="entry name" value="ATP-NAD_kinase_N"/>
</dbReference>
<dbReference type="Gene3D" id="2.60.200.40">
    <property type="match status" value="1"/>
</dbReference>
<sequence length="349" mass="37856">MAVRCHNQYALYGNRNDATSEEKIVRALIIHNPLSGFGSDAIYEFQRSLLQQGDEAVVRVLKDNFNPEAACHNVADFDLVVLSGGDGTMATFLYYLKKFAIPTCIFPSGTSNLLFLNLGNAADPAAIANACRNGLVIKSDLGEICWKDAHGSVHTKGFCLMSGLGYDGEFMQLAAQNKAALGEAAYFAAAISTLTPKVSHFTITVDGKTYKRTGISCIVANNAMIQGDIKLIPNNTMTDGLLDIMVLRVNRTYELLPSVITSLFDKTGKNLGRPMIETFRGKDIEVTSTKMLPLQTDGDPSACEARWYHARVLPKVNDLIVDATSFYASQAQKAATNLPGAVILPYPAE</sequence>
<proteinExistence type="predicted"/>
<dbReference type="InterPro" id="IPR045540">
    <property type="entry name" value="YegS/DAGK_C"/>
</dbReference>
<dbReference type="SUPFAM" id="SSF111331">
    <property type="entry name" value="NAD kinase/diacylglycerol kinase-like"/>
    <property type="match status" value="1"/>
</dbReference>
<accession>A0A133XV50</accession>
<organism evidence="3 4">
    <name type="scientific">Atopobium deltae</name>
    <dbReference type="NCBI Taxonomy" id="1393034"/>
    <lineage>
        <taxon>Bacteria</taxon>
        <taxon>Bacillati</taxon>
        <taxon>Actinomycetota</taxon>
        <taxon>Coriobacteriia</taxon>
        <taxon>Coriobacteriales</taxon>
        <taxon>Atopobiaceae</taxon>
        <taxon>Atopobium</taxon>
    </lineage>
</organism>
<evidence type="ECO:0000313" key="3">
    <source>
        <dbReference type="EMBL" id="KXB34820.1"/>
    </source>
</evidence>
<comment type="caution">
    <text evidence="3">The sequence shown here is derived from an EMBL/GenBank/DDBJ whole genome shotgun (WGS) entry which is preliminary data.</text>
</comment>